<comment type="caution">
    <text evidence="3">The sequence shown here is derived from an EMBL/GenBank/DDBJ whole genome shotgun (WGS) entry which is preliminary data.</text>
</comment>
<proteinExistence type="predicted"/>
<evidence type="ECO:0000313" key="4">
    <source>
        <dbReference type="Proteomes" id="UP000429607"/>
    </source>
</evidence>
<dbReference type="GO" id="GO:0005634">
    <property type="term" value="C:nucleus"/>
    <property type="evidence" value="ECO:0007669"/>
    <property type="project" value="TreeGrafter"/>
</dbReference>
<dbReference type="Pfam" id="PF03184">
    <property type="entry name" value="DDE_1"/>
    <property type="match status" value="1"/>
</dbReference>
<evidence type="ECO:0000313" key="5">
    <source>
        <dbReference type="Proteomes" id="UP000434957"/>
    </source>
</evidence>
<evidence type="ECO:0000259" key="1">
    <source>
        <dbReference type="Pfam" id="PF03184"/>
    </source>
</evidence>
<dbReference type="EMBL" id="QXFT01000152">
    <property type="protein sequence ID" value="KAE9352956.1"/>
    <property type="molecule type" value="Genomic_DNA"/>
</dbReference>
<organism evidence="3 5">
    <name type="scientific">Phytophthora rubi</name>
    <dbReference type="NCBI Taxonomy" id="129364"/>
    <lineage>
        <taxon>Eukaryota</taxon>
        <taxon>Sar</taxon>
        <taxon>Stramenopiles</taxon>
        <taxon>Oomycota</taxon>
        <taxon>Peronosporomycetes</taxon>
        <taxon>Peronosporales</taxon>
        <taxon>Peronosporaceae</taxon>
        <taxon>Phytophthora</taxon>
    </lineage>
</organism>
<dbReference type="EMBL" id="QXFV01000096">
    <property type="protein sequence ID" value="KAE9050071.1"/>
    <property type="molecule type" value="Genomic_DNA"/>
</dbReference>
<dbReference type="Proteomes" id="UP000434957">
    <property type="component" value="Unassembled WGS sequence"/>
</dbReference>
<keyword evidence="5" id="KW-1185">Reference proteome</keyword>
<gene>
    <name evidence="2" type="ORF">PR001_g2729</name>
    <name evidence="3" type="ORF">PR003_g4121</name>
</gene>
<dbReference type="PANTHER" id="PTHR19303:SF73">
    <property type="entry name" value="PROTEIN PDC2"/>
    <property type="match status" value="1"/>
</dbReference>
<evidence type="ECO:0000313" key="3">
    <source>
        <dbReference type="EMBL" id="KAE9352956.1"/>
    </source>
</evidence>
<evidence type="ECO:0000313" key="2">
    <source>
        <dbReference type="EMBL" id="KAE9050071.1"/>
    </source>
</evidence>
<protein>
    <recommendedName>
        <fullName evidence="1">DDE-1 domain-containing protein</fullName>
    </recommendedName>
</protein>
<dbReference type="AlphaFoldDB" id="A0A6A4G2K1"/>
<dbReference type="GO" id="GO:0003677">
    <property type="term" value="F:DNA binding"/>
    <property type="evidence" value="ECO:0007669"/>
    <property type="project" value="TreeGrafter"/>
</dbReference>
<dbReference type="Proteomes" id="UP000429607">
    <property type="component" value="Unassembled WGS sequence"/>
</dbReference>
<reference evidence="3 5" key="1">
    <citation type="submission" date="2018-08" db="EMBL/GenBank/DDBJ databases">
        <title>Genomic investigation of the strawberry pathogen Phytophthora fragariae indicates pathogenicity is determined by transcriptional variation in three key races.</title>
        <authorList>
            <person name="Adams T.M."/>
            <person name="Armitage A.D."/>
            <person name="Sobczyk M.K."/>
            <person name="Bates H.J."/>
            <person name="Dunwell J.M."/>
            <person name="Nellist C.F."/>
            <person name="Harrison R.J."/>
        </authorList>
    </citation>
    <scope>NUCLEOTIDE SEQUENCE [LARGE SCALE GENOMIC DNA]</scope>
    <source>
        <strain evidence="2 4">SCRP249</strain>
        <strain evidence="3 5">SCRP333</strain>
    </source>
</reference>
<dbReference type="InterPro" id="IPR004875">
    <property type="entry name" value="DDE_SF_endonuclease_dom"/>
</dbReference>
<accession>A0A6A4G2K1</accession>
<name>A0A6A4G2K1_9STRA</name>
<dbReference type="InterPro" id="IPR050863">
    <property type="entry name" value="CenT-Element_Derived"/>
</dbReference>
<sequence length="200" mass="22867">MRRHGLRFWVRHGEAVSADPQGVHEVIQRLQALTDLYEPQTIYNMDETELCYAMSPARSIGSKNMRGVKEHKTRITLSLTANADGSDALPILYIGKSKKPRCLGKKPPEQHGFQYRSNKMAWMTGDVFRDWLINFDRDMRASGRHILLLLDNASSHTSDNLVLTNVRLEPLPPNTTAFLQPMDGGIIADFMRSYRKQQLR</sequence>
<feature type="domain" description="DDE-1" evidence="1">
    <location>
        <begin position="72"/>
        <end position="199"/>
    </location>
</feature>
<dbReference type="PANTHER" id="PTHR19303">
    <property type="entry name" value="TRANSPOSON"/>
    <property type="match status" value="1"/>
</dbReference>